<dbReference type="Proteomes" id="UP000478208">
    <property type="component" value="Unassembled WGS sequence"/>
</dbReference>
<dbReference type="RefSeq" id="WP_157364384.1">
    <property type="nucleotide sequence ID" value="NZ_WOWS01000005.1"/>
</dbReference>
<dbReference type="PANTHER" id="PTHR43479:SF11">
    <property type="entry name" value="ACREF_ENVCD OPERON REPRESSOR-RELATED"/>
    <property type="match status" value="1"/>
</dbReference>
<dbReference type="AlphaFoldDB" id="A0A6L6UAD1"/>
<dbReference type="EMBL" id="WOWS01000005">
    <property type="protein sequence ID" value="MUU79311.1"/>
    <property type="molecule type" value="Genomic_DNA"/>
</dbReference>
<dbReference type="InterPro" id="IPR050624">
    <property type="entry name" value="HTH-type_Tx_Regulator"/>
</dbReference>
<keyword evidence="1 2" id="KW-0238">DNA-binding</keyword>
<keyword evidence="5" id="KW-1185">Reference proteome</keyword>
<evidence type="ECO:0000259" key="3">
    <source>
        <dbReference type="PROSITE" id="PS50977"/>
    </source>
</evidence>
<dbReference type="InterPro" id="IPR001647">
    <property type="entry name" value="HTH_TetR"/>
</dbReference>
<feature type="domain" description="HTH tetR-type" evidence="3">
    <location>
        <begin position="1"/>
        <end position="59"/>
    </location>
</feature>
<evidence type="ECO:0000256" key="1">
    <source>
        <dbReference type="ARBA" id="ARBA00023125"/>
    </source>
</evidence>
<proteinExistence type="predicted"/>
<sequence length="200" mass="23393">MKEKIIIKSTELFLNLGFKSVTMDDIANEMGISKKTIYQHFQNKTKLVETTAMHVFENISCGIDDICALDKNPVEEIYEIKRFVMLHLKDEKSSPQYQLQKYYPKIYASLKTKQFQKMLGCVTRNLERGVAQNLYRDSIEIDFIARLYFNSMTSLKDQDIFPRENFSMAMLMNNFLEYHLRGICSNKGLEKIANLNTNQI</sequence>
<comment type="caution">
    <text evidence="4">The sequence shown here is derived from an EMBL/GenBank/DDBJ whole genome shotgun (WGS) entry which is preliminary data.</text>
</comment>
<feature type="DNA-binding region" description="H-T-H motif" evidence="2">
    <location>
        <begin position="22"/>
        <end position="41"/>
    </location>
</feature>
<dbReference type="Gene3D" id="1.10.10.60">
    <property type="entry name" value="Homeodomain-like"/>
    <property type="match status" value="1"/>
</dbReference>
<protein>
    <submittedName>
        <fullName evidence="4">TetR family transcriptional regulator</fullName>
    </submittedName>
</protein>
<evidence type="ECO:0000256" key="2">
    <source>
        <dbReference type="PROSITE-ProRule" id="PRU00335"/>
    </source>
</evidence>
<dbReference type="PANTHER" id="PTHR43479">
    <property type="entry name" value="ACREF/ENVCD OPERON REPRESSOR-RELATED"/>
    <property type="match status" value="1"/>
</dbReference>
<evidence type="ECO:0000313" key="5">
    <source>
        <dbReference type="Proteomes" id="UP000478208"/>
    </source>
</evidence>
<name>A0A6L6UAD1_9FLAO</name>
<dbReference type="PROSITE" id="PS50977">
    <property type="entry name" value="HTH_TETR_2"/>
    <property type="match status" value="1"/>
</dbReference>
<dbReference type="PRINTS" id="PR00455">
    <property type="entry name" value="HTHTETR"/>
</dbReference>
<gene>
    <name evidence="4" type="ORF">GN138_12720</name>
</gene>
<evidence type="ECO:0000313" key="4">
    <source>
        <dbReference type="EMBL" id="MUU79311.1"/>
    </source>
</evidence>
<dbReference type="SUPFAM" id="SSF46689">
    <property type="entry name" value="Homeodomain-like"/>
    <property type="match status" value="1"/>
</dbReference>
<reference evidence="4 5" key="1">
    <citation type="submission" date="2019-12" db="EMBL/GenBank/DDBJ databases">
        <authorList>
            <person name="Li J."/>
        </authorList>
    </citation>
    <scope>NUCLEOTIDE SEQUENCE [LARGE SCALE GENOMIC DNA]</scope>
    <source>
        <strain evidence="4 5">HL2-2</strain>
    </source>
</reference>
<dbReference type="Gene3D" id="1.10.357.10">
    <property type="entry name" value="Tetracycline Repressor, domain 2"/>
    <property type="match status" value="1"/>
</dbReference>
<dbReference type="GO" id="GO:0003677">
    <property type="term" value="F:DNA binding"/>
    <property type="evidence" value="ECO:0007669"/>
    <property type="project" value="UniProtKB-UniRule"/>
</dbReference>
<dbReference type="InterPro" id="IPR009057">
    <property type="entry name" value="Homeodomain-like_sf"/>
</dbReference>
<dbReference type="Pfam" id="PF00440">
    <property type="entry name" value="TetR_N"/>
    <property type="match status" value="1"/>
</dbReference>
<accession>A0A6L6UAD1</accession>
<organism evidence="4 5">
    <name type="scientific">Winogradskyella endarachnes</name>
    <dbReference type="NCBI Taxonomy" id="2681965"/>
    <lineage>
        <taxon>Bacteria</taxon>
        <taxon>Pseudomonadati</taxon>
        <taxon>Bacteroidota</taxon>
        <taxon>Flavobacteriia</taxon>
        <taxon>Flavobacteriales</taxon>
        <taxon>Flavobacteriaceae</taxon>
        <taxon>Winogradskyella</taxon>
    </lineage>
</organism>